<evidence type="ECO:0000313" key="2">
    <source>
        <dbReference type="Proteomes" id="UP001603013"/>
    </source>
</evidence>
<proteinExistence type="predicted"/>
<comment type="caution">
    <text evidence="1">The sequence shown here is derived from an EMBL/GenBank/DDBJ whole genome shotgun (WGS) entry which is preliminary data.</text>
</comment>
<dbReference type="EMBL" id="JBIBSM010000014">
    <property type="protein sequence ID" value="MFF8279196.1"/>
    <property type="molecule type" value="Genomic_DNA"/>
</dbReference>
<organism evidence="1 2">
    <name type="scientific">Streptomyces lateritius</name>
    <dbReference type="NCBI Taxonomy" id="67313"/>
    <lineage>
        <taxon>Bacteria</taxon>
        <taxon>Bacillati</taxon>
        <taxon>Actinomycetota</taxon>
        <taxon>Actinomycetes</taxon>
        <taxon>Kitasatosporales</taxon>
        <taxon>Streptomycetaceae</taxon>
        <taxon>Streptomyces</taxon>
    </lineage>
</organism>
<dbReference type="Proteomes" id="UP001603013">
    <property type="component" value="Unassembled WGS sequence"/>
</dbReference>
<dbReference type="RefSeq" id="WP_391936234.1">
    <property type="nucleotide sequence ID" value="NZ_JBIBSM010000014.1"/>
</dbReference>
<protein>
    <submittedName>
        <fullName evidence="1">Uncharacterized protein</fullName>
    </submittedName>
</protein>
<sequence length="116" mass="10997">MAVLRGPFPEPAAYGGPMATRGGLSVLGATTGNPLSCGLLLLPAGAAASFAGAAVPATDGVPPHRPGLAGGVLDTAMELGPTALFAALLTLGGDASSPAATASGFAALATLTTRVK</sequence>
<keyword evidence="2" id="KW-1185">Reference proteome</keyword>
<evidence type="ECO:0000313" key="1">
    <source>
        <dbReference type="EMBL" id="MFF8279196.1"/>
    </source>
</evidence>
<accession>A0ABW6YH81</accession>
<gene>
    <name evidence="1" type="ORF">ACF05T_24240</name>
</gene>
<reference evidence="1 2" key="1">
    <citation type="submission" date="2024-10" db="EMBL/GenBank/DDBJ databases">
        <title>The Natural Products Discovery Center: Release of the First 8490 Sequenced Strains for Exploring Actinobacteria Biosynthetic Diversity.</title>
        <authorList>
            <person name="Kalkreuter E."/>
            <person name="Kautsar S.A."/>
            <person name="Yang D."/>
            <person name="Bader C.D."/>
            <person name="Teijaro C.N."/>
            <person name="Fluegel L."/>
            <person name="Davis C.M."/>
            <person name="Simpson J.R."/>
            <person name="Lauterbach L."/>
            <person name="Steele A.D."/>
            <person name="Gui C."/>
            <person name="Meng S."/>
            <person name="Li G."/>
            <person name="Viehrig K."/>
            <person name="Ye F."/>
            <person name="Su P."/>
            <person name="Kiefer A.F."/>
            <person name="Nichols A."/>
            <person name="Cepeda A.J."/>
            <person name="Yan W."/>
            <person name="Fan B."/>
            <person name="Jiang Y."/>
            <person name="Adhikari A."/>
            <person name="Zheng C.-J."/>
            <person name="Schuster L."/>
            <person name="Cowan T.M."/>
            <person name="Smanski M.J."/>
            <person name="Chevrette M.G."/>
            <person name="De Carvalho L.P.S."/>
            <person name="Shen B."/>
        </authorList>
    </citation>
    <scope>NUCLEOTIDE SEQUENCE [LARGE SCALE GENOMIC DNA]</scope>
    <source>
        <strain evidence="1 2">NPDC015755</strain>
    </source>
</reference>
<name>A0ABW6YH81_9ACTN</name>